<proteinExistence type="predicted"/>
<reference evidence="1 2" key="1">
    <citation type="submission" date="2017-07" db="EMBL/GenBank/DDBJ databases">
        <title>Genomes of Fischerella (Mastigocladus) sp. strains.</title>
        <authorList>
            <person name="Miller S.R."/>
        </authorList>
    </citation>
    <scope>NUCLEOTIDE SEQUENCE [LARGE SCALE GENOMIC DNA]</scope>
    <source>
        <strain evidence="1 2">CCMEE 5318</strain>
    </source>
</reference>
<evidence type="ECO:0000313" key="1">
    <source>
        <dbReference type="EMBL" id="PMB24808.1"/>
    </source>
</evidence>
<accession>A0A2N6LJM4</accession>
<comment type="caution">
    <text evidence="1">The sequence shown here is derived from an EMBL/GenBank/DDBJ whole genome shotgun (WGS) entry which is preliminary data.</text>
</comment>
<protein>
    <submittedName>
        <fullName evidence="1">Uncharacterized protein</fullName>
    </submittedName>
</protein>
<dbReference type="EMBL" id="NMQE01000191">
    <property type="protein sequence ID" value="PMB24808.1"/>
    <property type="molecule type" value="Genomic_DNA"/>
</dbReference>
<sequence length="89" mass="9633">MHYYVHPFQLELHKLENMIVHVQHVNNQEVKQIADSRLFTSQAIGEEGGDTVTTKAVGEEGGDTVTTKAVGEEGGDTVTTLAFGEEGGF</sequence>
<evidence type="ECO:0000313" key="2">
    <source>
        <dbReference type="Proteomes" id="UP000235081"/>
    </source>
</evidence>
<gene>
    <name evidence="1" type="ORF">CEN46_07090</name>
</gene>
<dbReference type="AlphaFoldDB" id="A0A2N6LJM4"/>
<name>A0A2N6LJM4_9CYAN</name>
<organism evidence="1 2">
    <name type="scientific">Fischerella thermalis CCMEE 5318</name>
    <dbReference type="NCBI Taxonomy" id="2019666"/>
    <lineage>
        <taxon>Bacteria</taxon>
        <taxon>Bacillati</taxon>
        <taxon>Cyanobacteriota</taxon>
        <taxon>Cyanophyceae</taxon>
        <taxon>Nostocales</taxon>
        <taxon>Hapalosiphonaceae</taxon>
        <taxon>Fischerella</taxon>
    </lineage>
</organism>
<dbReference type="Proteomes" id="UP000235081">
    <property type="component" value="Unassembled WGS sequence"/>
</dbReference>